<dbReference type="AlphaFoldDB" id="A0A5P2DS63"/>
<evidence type="ECO:0000256" key="1">
    <source>
        <dbReference type="SAM" id="MobiDB-lite"/>
    </source>
</evidence>
<dbReference type="OrthoDB" id="4305287at2"/>
<protein>
    <recommendedName>
        <fullName evidence="4">Type II toxin-antitoxin system RelE/ParE family toxin</fullName>
    </recommendedName>
</protein>
<evidence type="ECO:0008006" key="4">
    <source>
        <dbReference type="Google" id="ProtNLM"/>
    </source>
</evidence>
<reference evidence="2 3" key="1">
    <citation type="submission" date="2018-05" db="EMBL/GenBank/DDBJ databases">
        <title>Streptomyces venezuelae.</title>
        <authorList>
            <person name="Kim W."/>
            <person name="Lee N."/>
            <person name="Cho B.-K."/>
        </authorList>
    </citation>
    <scope>NUCLEOTIDE SEQUENCE [LARGE SCALE GENOMIC DNA]</scope>
    <source>
        <strain evidence="2 3">ATCC 21018</strain>
    </source>
</reference>
<feature type="compositionally biased region" description="Polar residues" evidence="1">
    <location>
        <begin position="156"/>
        <end position="166"/>
    </location>
</feature>
<evidence type="ECO:0000313" key="2">
    <source>
        <dbReference type="EMBL" id="QES58012.1"/>
    </source>
</evidence>
<organism evidence="2 3">
    <name type="scientific">Streptomyces venezuelae</name>
    <dbReference type="NCBI Taxonomy" id="54571"/>
    <lineage>
        <taxon>Bacteria</taxon>
        <taxon>Bacillati</taxon>
        <taxon>Actinomycetota</taxon>
        <taxon>Actinomycetes</taxon>
        <taxon>Kitasatosporales</taxon>
        <taxon>Streptomycetaceae</taxon>
        <taxon>Streptomyces</taxon>
    </lineage>
</organism>
<dbReference type="Proteomes" id="UP000324101">
    <property type="component" value="Chromosome"/>
</dbReference>
<sequence length="166" mass="17823">MTHPPQPPAAFGLSFHPEALNDLLAAPGDMRDLGLALIQDVVRAEVRGGKLTGELSGYRKLYLGSRVEWRIVYAHRPAPPGSSHPTDIHVVAVRPRAKHDIYDTVRARVGRPRPAAGPRAYAARSLSPQVRPRPAAMPAPPVPAFPVPGLPVPARITTTSPKGPSR</sequence>
<evidence type="ECO:0000313" key="3">
    <source>
        <dbReference type="Proteomes" id="UP000324101"/>
    </source>
</evidence>
<name>A0A5P2DS63_STRVZ</name>
<dbReference type="RefSeq" id="WP_150260922.1">
    <property type="nucleotide sequence ID" value="NZ_CP029189.1"/>
</dbReference>
<feature type="compositionally biased region" description="Low complexity" evidence="1">
    <location>
        <begin position="112"/>
        <end position="134"/>
    </location>
</feature>
<feature type="region of interest" description="Disordered" evidence="1">
    <location>
        <begin position="112"/>
        <end position="166"/>
    </location>
</feature>
<feature type="compositionally biased region" description="Pro residues" evidence="1">
    <location>
        <begin position="135"/>
        <end position="151"/>
    </location>
</feature>
<proteinExistence type="predicted"/>
<accession>A0A5P2DS63</accession>
<dbReference type="EMBL" id="CP029189">
    <property type="protein sequence ID" value="QES58012.1"/>
    <property type="molecule type" value="Genomic_DNA"/>
</dbReference>
<gene>
    <name evidence="2" type="ORF">DEJ51_30880</name>
</gene>